<dbReference type="GO" id="GO:0016989">
    <property type="term" value="F:sigma factor antagonist activity"/>
    <property type="evidence" value="ECO:0007669"/>
    <property type="project" value="TreeGrafter"/>
</dbReference>
<dbReference type="EMBL" id="CP051204">
    <property type="protein sequence ID" value="QJB36425.1"/>
    <property type="molecule type" value="Genomic_DNA"/>
</dbReference>
<dbReference type="Proteomes" id="UP000503144">
    <property type="component" value="Chromosome"/>
</dbReference>
<organism evidence="4 6">
    <name type="scientific">Chitinophaga oryzae</name>
    <dbReference type="NCBI Taxonomy" id="2725414"/>
    <lineage>
        <taxon>Bacteria</taxon>
        <taxon>Pseudomonadati</taxon>
        <taxon>Bacteroidota</taxon>
        <taxon>Chitinophagia</taxon>
        <taxon>Chitinophagales</taxon>
        <taxon>Chitinophagaceae</taxon>
        <taxon>Chitinophaga</taxon>
    </lineage>
</organism>
<dbReference type="KEGG" id="coy:HF329_00585"/>
<feature type="domain" description="FecR protein" evidence="2">
    <location>
        <begin position="117"/>
        <end position="209"/>
    </location>
</feature>
<dbReference type="Gene3D" id="3.55.50.30">
    <property type="match status" value="1"/>
</dbReference>
<evidence type="ECO:0000313" key="5">
    <source>
        <dbReference type="EMBL" id="QJB36425.1"/>
    </source>
</evidence>
<reference evidence="6" key="1">
    <citation type="submission" date="2020-04" db="EMBL/GenBank/DDBJ databases">
        <authorList>
            <person name="Kittiwongwattana C."/>
        </authorList>
    </citation>
    <scope>NUCLEOTIDE SEQUENCE [LARGE SCALE GENOMIC DNA]</scope>
    <source>
        <strain evidence="6">1310</strain>
    </source>
</reference>
<evidence type="ECO:0000259" key="2">
    <source>
        <dbReference type="Pfam" id="PF04773"/>
    </source>
</evidence>
<dbReference type="InterPro" id="IPR006860">
    <property type="entry name" value="FecR"/>
</dbReference>
<dbReference type="AlphaFoldDB" id="A0AAE6ZE01"/>
<evidence type="ECO:0000313" key="4">
    <source>
        <dbReference type="EMBL" id="QJB29882.1"/>
    </source>
</evidence>
<dbReference type="EMBL" id="CP051205">
    <property type="protein sequence ID" value="QJB29882.1"/>
    <property type="molecule type" value="Genomic_DNA"/>
</dbReference>
<gene>
    <name evidence="5" type="ORF">HF324_00525</name>
    <name evidence="4" type="ORF">HF329_00585</name>
</gene>
<dbReference type="Gene3D" id="2.60.120.1440">
    <property type="match status" value="1"/>
</dbReference>
<dbReference type="RefSeq" id="WP_168802170.1">
    <property type="nucleotide sequence ID" value="NZ_CP051204.2"/>
</dbReference>
<feature type="transmembrane region" description="Helical" evidence="1">
    <location>
        <begin position="86"/>
        <end position="104"/>
    </location>
</feature>
<keyword evidence="1" id="KW-0472">Membrane</keyword>
<dbReference type="InterPro" id="IPR032508">
    <property type="entry name" value="FecR_C"/>
</dbReference>
<protein>
    <submittedName>
        <fullName evidence="4">FecR domain-containing protein</fullName>
    </submittedName>
</protein>
<sequence length="322" mass="35559">MADFQPDSRLLTSYFEGKISDPATRAAIEAYIASGEDAAFVQSCMEAAWAGTGNAAAPEKASDNDWQQFRRLAGITAQRRMLYPQMAAAATLLLLVTVAAWLFFKPKPQPPALAWQTITAAPGTPRQLQLPDGSQVTIYPGSSVSYIPEFNTAIREIRLSGRAFFNISTAAERPFLVTSGKYTTQVLGTAFEVDDRTRLTVTLLSGKVRLLGYHGQRLTDLQPHQQVIVDKQAGSFRLSAVAADAATSWTTGQLTFDQEKLNTVCEDLQQWYNVKIRIAGKALLQKRITAEFKQLPLPAVMDILSQTAGFRYRQEKDTIVIY</sequence>
<dbReference type="PIRSF" id="PIRSF018266">
    <property type="entry name" value="FecR"/>
    <property type="match status" value="1"/>
</dbReference>
<accession>A0AAE6ZE01</accession>
<feature type="domain" description="Protein FecR C-terminal" evidence="3">
    <location>
        <begin position="254"/>
        <end position="321"/>
    </location>
</feature>
<dbReference type="Pfam" id="PF04773">
    <property type="entry name" value="FecR"/>
    <property type="match status" value="1"/>
</dbReference>
<evidence type="ECO:0000313" key="7">
    <source>
        <dbReference type="Proteomes" id="UP000503144"/>
    </source>
</evidence>
<keyword evidence="7" id="KW-1185">Reference proteome</keyword>
<dbReference type="PANTHER" id="PTHR30273:SF2">
    <property type="entry name" value="PROTEIN FECR"/>
    <property type="match status" value="1"/>
</dbReference>
<proteinExistence type="predicted"/>
<dbReference type="Pfam" id="PF16344">
    <property type="entry name" value="FecR_C"/>
    <property type="match status" value="1"/>
</dbReference>
<dbReference type="Proteomes" id="UP000502421">
    <property type="component" value="Chromosome"/>
</dbReference>
<keyword evidence="1" id="KW-0812">Transmembrane</keyword>
<evidence type="ECO:0000256" key="1">
    <source>
        <dbReference type="SAM" id="Phobius"/>
    </source>
</evidence>
<dbReference type="PANTHER" id="PTHR30273">
    <property type="entry name" value="PERIPLASMIC SIGNAL SENSOR AND SIGMA FACTOR ACTIVATOR FECR-RELATED"/>
    <property type="match status" value="1"/>
</dbReference>
<reference evidence="4" key="2">
    <citation type="submission" date="2020-09" db="EMBL/GenBank/DDBJ databases">
        <authorList>
            <person name="Kittiwongwattana C."/>
        </authorList>
    </citation>
    <scope>NUCLEOTIDE SEQUENCE</scope>
    <source>
        <strain evidence="5">1303</strain>
        <strain evidence="4">1310</strain>
    </source>
</reference>
<name>A0AAE6ZE01_9BACT</name>
<keyword evidence="1" id="KW-1133">Transmembrane helix</keyword>
<evidence type="ECO:0000259" key="3">
    <source>
        <dbReference type="Pfam" id="PF16344"/>
    </source>
</evidence>
<evidence type="ECO:0000313" key="6">
    <source>
        <dbReference type="Proteomes" id="UP000502421"/>
    </source>
</evidence>
<dbReference type="InterPro" id="IPR012373">
    <property type="entry name" value="Ferrdict_sens_TM"/>
</dbReference>